<reference evidence="2 3" key="1">
    <citation type="submission" date="2017-04" db="EMBL/GenBank/DDBJ databases">
        <authorList>
            <person name="Varghese N."/>
            <person name="Submissions S."/>
        </authorList>
    </citation>
    <scope>NUCLEOTIDE SEQUENCE [LARGE SCALE GENOMIC DNA]</scope>
    <source>
        <strain evidence="2 3">DSM 9789</strain>
    </source>
</reference>
<organism evidence="2 3">
    <name type="scientific">Picrophilus torridus (strain ATCC 700027 / DSM 9790 / JCM 10055 / NBRC 100828 / KAW 2/3)</name>
    <dbReference type="NCBI Taxonomy" id="1122961"/>
    <lineage>
        <taxon>Archaea</taxon>
        <taxon>Methanobacteriati</taxon>
        <taxon>Thermoplasmatota</taxon>
        <taxon>Thermoplasmata</taxon>
        <taxon>Thermoplasmatales</taxon>
        <taxon>Picrophilaceae</taxon>
        <taxon>Picrophilus</taxon>
    </lineage>
</organism>
<dbReference type="EMBL" id="FWYE01000002">
    <property type="protein sequence ID" value="SMD30961.1"/>
    <property type="molecule type" value="Genomic_DNA"/>
</dbReference>
<keyword evidence="2" id="KW-0418">Kinase</keyword>
<proteinExistence type="predicted"/>
<protein>
    <submittedName>
        <fullName evidence="2">Dolichol kinase</fullName>
    </submittedName>
</protein>
<dbReference type="RefSeq" id="WP_084272794.1">
    <property type="nucleotide sequence ID" value="NZ_FWYE01000002.1"/>
</dbReference>
<accession>A0A8G2FWW6</accession>
<feature type="transmembrane region" description="Helical" evidence="1">
    <location>
        <begin position="249"/>
        <end position="274"/>
    </location>
</feature>
<keyword evidence="1" id="KW-0812">Transmembrane</keyword>
<gene>
    <name evidence="2" type="ORF">SAMN02745355_0879</name>
</gene>
<dbReference type="PANTHER" id="PTHR31303:SF1">
    <property type="entry name" value="CTP-DEPENDENT DIACYLGLYCEROL KINASE 1"/>
    <property type="match status" value="1"/>
</dbReference>
<feature type="transmembrane region" description="Helical" evidence="1">
    <location>
        <begin position="5"/>
        <end position="21"/>
    </location>
</feature>
<dbReference type="PANTHER" id="PTHR31303">
    <property type="entry name" value="CTP-DEPENDENT DIACYLGLYCEROL KINASE 1"/>
    <property type="match status" value="1"/>
</dbReference>
<evidence type="ECO:0000313" key="3">
    <source>
        <dbReference type="Proteomes" id="UP000192315"/>
    </source>
</evidence>
<feature type="transmembrane region" description="Helical" evidence="1">
    <location>
        <begin position="128"/>
        <end position="146"/>
    </location>
</feature>
<dbReference type="AlphaFoldDB" id="A0A8G2FWW6"/>
<keyword evidence="3" id="KW-1185">Reference proteome</keyword>
<dbReference type="GO" id="GO:0004143">
    <property type="term" value="F:ATP-dependent diacylglycerol kinase activity"/>
    <property type="evidence" value="ECO:0007669"/>
    <property type="project" value="InterPro"/>
</dbReference>
<feature type="transmembrane region" description="Helical" evidence="1">
    <location>
        <begin position="27"/>
        <end position="51"/>
    </location>
</feature>
<keyword evidence="2" id="KW-0808">Transferase</keyword>
<dbReference type="InterPro" id="IPR037997">
    <property type="entry name" value="Dgk1-like"/>
</dbReference>
<comment type="caution">
    <text evidence="2">The sequence shown here is derived from an EMBL/GenBank/DDBJ whole genome shotgun (WGS) entry which is preliminary data.</text>
</comment>
<feature type="transmembrane region" description="Helical" evidence="1">
    <location>
        <begin position="63"/>
        <end position="82"/>
    </location>
</feature>
<dbReference type="Proteomes" id="UP000192315">
    <property type="component" value="Unassembled WGS sequence"/>
</dbReference>
<keyword evidence="1" id="KW-0472">Membrane</keyword>
<feature type="transmembrane region" description="Helical" evidence="1">
    <location>
        <begin position="191"/>
        <end position="209"/>
    </location>
</feature>
<sequence length="312" mass="35297">MIYILIMALIGVIITLIFDFKKFDAKYIISLPVLIILVLISKNFFVVPVYIFSLIGATYLYTYYFYIPFSIEFIMALLYFIYHLGPSSYIVFAFGSSMAISLSVDKNMKSYSYLNNIKKGKNIKKETYRDYFQIGSGIIVLITLFIFRDRAIPLILFAVLLIYAAGNSLSIYRSSRISEIIYKMERDNVKLGLGAMYLAAGFLLILSFIRSIPMLYVAAFILLIGDSLATILGIRFGRTKLVYNKKKSVIGLASMIIPAFIFGAFIIGPLSSFIYTFFSGLVESAPLKLLDDNITVPVAIVIIHFLFYINLL</sequence>
<feature type="transmembrane region" description="Helical" evidence="1">
    <location>
        <begin position="294"/>
        <end position="311"/>
    </location>
</feature>
<keyword evidence="1" id="KW-1133">Transmembrane helix</keyword>
<evidence type="ECO:0000256" key="1">
    <source>
        <dbReference type="SAM" id="Phobius"/>
    </source>
</evidence>
<feature type="transmembrane region" description="Helical" evidence="1">
    <location>
        <begin position="215"/>
        <end position="237"/>
    </location>
</feature>
<evidence type="ECO:0000313" key="2">
    <source>
        <dbReference type="EMBL" id="SMD30961.1"/>
    </source>
</evidence>
<feature type="transmembrane region" description="Helical" evidence="1">
    <location>
        <begin position="152"/>
        <end position="171"/>
    </location>
</feature>
<name>A0A8G2FWW6_PICTO</name>
<feature type="transmembrane region" description="Helical" evidence="1">
    <location>
        <begin position="88"/>
        <end position="107"/>
    </location>
</feature>